<evidence type="ECO:0000313" key="3">
    <source>
        <dbReference type="Proteomes" id="UP001500603"/>
    </source>
</evidence>
<feature type="transmembrane region" description="Helical" evidence="1">
    <location>
        <begin position="30"/>
        <end position="47"/>
    </location>
</feature>
<evidence type="ECO:0000313" key="2">
    <source>
        <dbReference type="EMBL" id="GAA5054111.1"/>
    </source>
</evidence>
<proteinExistence type="predicted"/>
<reference evidence="3" key="1">
    <citation type="journal article" date="2019" name="Int. J. Syst. Evol. Microbiol.">
        <title>The Global Catalogue of Microorganisms (GCM) 10K type strain sequencing project: providing services to taxonomists for standard genome sequencing and annotation.</title>
        <authorList>
            <consortium name="The Broad Institute Genomics Platform"/>
            <consortium name="The Broad Institute Genome Sequencing Center for Infectious Disease"/>
            <person name="Wu L."/>
            <person name="Ma J."/>
        </authorList>
    </citation>
    <scope>NUCLEOTIDE SEQUENCE [LARGE SCALE GENOMIC DNA]</scope>
    <source>
        <strain evidence="3">JCM 18298</strain>
    </source>
</reference>
<keyword evidence="3" id="KW-1185">Reference proteome</keyword>
<keyword evidence="1" id="KW-0812">Transmembrane</keyword>
<keyword evidence="1" id="KW-1133">Transmembrane helix</keyword>
<organism evidence="2 3">
    <name type="scientific">Nocardia callitridis</name>
    <dbReference type="NCBI Taxonomy" id="648753"/>
    <lineage>
        <taxon>Bacteria</taxon>
        <taxon>Bacillati</taxon>
        <taxon>Actinomycetota</taxon>
        <taxon>Actinomycetes</taxon>
        <taxon>Mycobacteriales</taxon>
        <taxon>Nocardiaceae</taxon>
        <taxon>Nocardia</taxon>
    </lineage>
</organism>
<comment type="caution">
    <text evidence="2">The sequence shown here is derived from an EMBL/GenBank/DDBJ whole genome shotgun (WGS) entry which is preliminary data.</text>
</comment>
<evidence type="ECO:0008006" key="4">
    <source>
        <dbReference type="Google" id="ProtNLM"/>
    </source>
</evidence>
<keyword evidence="1" id="KW-0472">Membrane</keyword>
<evidence type="ECO:0000256" key="1">
    <source>
        <dbReference type="SAM" id="Phobius"/>
    </source>
</evidence>
<dbReference type="Proteomes" id="UP001500603">
    <property type="component" value="Unassembled WGS sequence"/>
</dbReference>
<protein>
    <recommendedName>
        <fullName evidence="4">Integral membrane protein</fullName>
    </recommendedName>
</protein>
<accession>A0ABP9KCG0</accession>
<dbReference type="EMBL" id="BAABJM010000002">
    <property type="protein sequence ID" value="GAA5054111.1"/>
    <property type="molecule type" value="Genomic_DNA"/>
</dbReference>
<gene>
    <name evidence="2" type="ORF">GCM10023318_28720</name>
</gene>
<sequence length="189" mass="19895">MLRKLALAAAGIGVGAALLAATVVSLPIAVGIGLAVAVPTVGYAIGVRRRRMWLIDNTIHARKVLGERQLVVSAANGVEVLVYPGRLSRIALRITAGADTQLIPLAMYTDAGSGRELHLLGLRTLADALATSELAAAIAVSEMLVQQLRTEARDAGLEQRPLYRAVQLARGKDYVSPIVLTDSEIATLV</sequence>
<name>A0ABP9KCG0_9NOCA</name>